<dbReference type="PATRIC" id="fig|1036673.3.peg.1790"/>
<protein>
    <submittedName>
        <fullName evidence="1">AzlD</fullName>
    </submittedName>
</protein>
<reference evidence="2" key="1">
    <citation type="submission" date="2011-06" db="EMBL/GenBank/DDBJ databases">
        <title>Complete genome sequence of Paenibacillus mucilaginosus KNP414.</title>
        <authorList>
            <person name="Wang J."/>
            <person name="Hu S."/>
            <person name="Hu X."/>
            <person name="Zhang B."/>
            <person name="Dong D."/>
            <person name="Zhang S."/>
            <person name="Zhao K."/>
            <person name="Wu D."/>
        </authorList>
    </citation>
    <scope>NUCLEOTIDE SEQUENCE [LARGE SCALE GENOMIC DNA]</scope>
    <source>
        <strain evidence="2">KNP414</strain>
    </source>
</reference>
<dbReference type="AlphaFoldDB" id="F8FRK7"/>
<dbReference type="HOGENOM" id="CLU_202551_0_0_9"/>
<dbReference type="Proteomes" id="UP000006620">
    <property type="component" value="Chromosome"/>
</dbReference>
<proteinExistence type="predicted"/>
<accession>F8FRK7</accession>
<gene>
    <name evidence="1" type="primary">azlD</name>
    <name evidence="1" type="ordered locus">KNP414_02003</name>
</gene>
<sequence length="71" mass="7822">MRYLGQVLPAAAPGLLVIYSFKDVNPFSGSRGIPELVSAAVVALLHLWRRSMLLSIASGTLVYMFLIQRVF</sequence>
<reference evidence="1 2" key="2">
    <citation type="journal article" date="2013" name="Genome Announc.">
        <title>Genome Sequence of Growth-Improving Paenibacillus mucilaginosus Strain KNP414.</title>
        <authorList>
            <person name="Lu J.J."/>
            <person name="Wang J.F."/>
            <person name="Hu X.F."/>
        </authorList>
    </citation>
    <scope>NUCLEOTIDE SEQUENCE [LARGE SCALE GENOMIC DNA]</scope>
    <source>
        <strain evidence="1 2">KNP414</strain>
    </source>
</reference>
<name>F8FRK7_PAEMK</name>
<dbReference type="PIRSF" id="PIRSF003203">
    <property type="entry name" value="AzlD"/>
    <property type="match status" value="1"/>
</dbReference>
<dbReference type="Pfam" id="PF05437">
    <property type="entry name" value="AzlD"/>
    <property type="match status" value="1"/>
</dbReference>
<evidence type="ECO:0000313" key="1">
    <source>
        <dbReference type="EMBL" id="AEI40564.1"/>
    </source>
</evidence>
<dbReference type="InterPro" id="IPR008407">
    <property type="entry name" value="Brnchd-chn_aa_trnsp_AzlD"/>
</dbReference>
<dbReference type="KEGG" id="pms:KNP414_02003"/>
<dbReference type="EMBL" id="CP002869">
    <property type="protein sequence ID" value="AEI40564.1"/>
    <property type="molecule type" value="Genomic_DNA"/>
</dbReference>
<organism evidence="1 2">
    <name type="scientific">Paenibacillus mucilaginosus (strain KNP414)</name>
    <dbReference type="NCBI Taxonomy" id="1036673"/>
    <lineage>
        <taxon>Bacteria</taxon>
        <taxon>Bacillati</taxon>
        <taxon>Bacillota</taxon>
        <taxon>Bacilli</taxon>
        <taxon>Bacillales</taxon>
        <taxon>Paenibacillaceae</taxon>
        <taxon>Paenibacillus</taxon>
    </lineage>
</organism>
<evidence type="ECO:0000313" key="2">
    <source>
        <dbReference type="Proteomes" id="UP000006620"/>
    </source>
</evidence>